<dbReference type="Gene3D" id="3.20.20.80">
    <property type="entry name" value="Glycosidases"/>
    <property type="match status" value="1"/>
</dbReference>
<dbReference type="SUPFAM" id="SSF51445">
    <property type="entry name" value="(Trans)glycosidases"/>
    <property type="match status" value="1"/>
</dbReference>
<dbReference type="InterPro" id="IPR017853">
    <property type="entry name" value="GH"/>
</dbReference>
<dbReference type="Pfam" id="PF00232">
    <property type="entry name" value="Glyco_hydro_1"/>
    <property type="match status" value="1"/>
</dbReference>
<dbReference type="GO" id="GO:0005975">
    <property type="term" value="P:carbohydrate metabolic process"/>
    <property type="evidence" value="ECO:0007669"/>
    <property type="project" value="InterPro"/>
</dbReference>
<protein>
    <submittedName>
        <fullName evidence="3">Uncharacterized protein</fullName>
    </submittedName>
</protein>
<dbReference type="PANTHER" id="PTHR10353:SF29">
    <property type="entry name" value="BETA-GLUCOSIDASE 11"/>
    <property type="match status" value="1"/>
</dbReference>
<dbReference type="eggNOG" id="KOG0626">
    <property type="taxonomic scope" value="Eukaryota"/>
</dbReference>
<reference evidence="4" key="1">
    <citation type="journal article" date="2012" name="Nat. Biotechnol.">
        <title>Reference genome sequence of the model plant Setaria.</title>
        <authorList>
            <person name="Bennetzen J.L."/>
            <person name="Schmutz J."/>
            <person name="Wang H."/>
            <person name="Percifield R."/>
            <person name="Hawkins J."/>
            <person name="Pontaroli A.C."/>
            <person name="Estep M."/>
            <person name="Feng L."/>
            <person name="Vaughn J.N."/>
            <person name="Grimwood J."/>
            <person name="Jenkins J."/>
            <person name="Barry K."/>
            <person name="Lindquist E."/>
            <person name="Hellsten U."/>
            <person name="Deshpande S."/>
            <person name="Wang X."/>
            <person name="Wu X."/>
            <person name="Mitros T."/>
            <person name="Triplett J."/>
            <person name="Yang X."/>
            <person name="Ye C.Y."/>
            <person name="Mauro-Herrera M."/>
            <person name="Wang L."/>
            <person name="Li P."/>
            <person name="Sharma M."/>
            <person name="Sharma R."/>
            <person name="Ronald P.C."/>
            <person name="Panaud O."/>
            <person name="Kellogg E.A."/>
            <person name="Brutnell T.P."/>
            <person name="Doust A.N."/>
            <person name="Tuskan G.A."/>
            <person name="Rokhsar D."/>
            <person name="Devos K.M."/>
        </authorList>
    </citation>
    <scope>NUCLEOTIDE SEQUENCE [LARGE SCALE GENOMIC DNA]</scope>
    <source>
        <strain evidence="4">cv. Yugu1</strain>
    </source>
</reference>
<sequence length="112" mass="12749">MVVPAVAHSPNRFSISWSRLIPKGRGAINPKGLQYYNNLIDELVRHGSGRRVRWMVKPQNCGGFCSICRCVLQGLWRQGVSTGLLWMKSMLLHSGRMMLYKSHLDDVLIHSE</sequence>
<accession>K3XUA7</accession>
<dbReference type="PANTHER" id="PTHR10353">
    <property type="entry name" value="GLYCOSYL HYDROLASE"/>
    <property type="match status" value="1"/>
</dbReference>
<organism evidence="3 4">
    <name type="scientific">Setaria italica</name>
    <name type="common">Foxtail millet</name>
    <name type="synonym">Panicum italicum</name>
    <dbReference type="NCBI Taxonomy" id="4555"/>
    <lineage>
        <taxon>Eukaryota</taxon>
        <taxon>Viridiplantae</taxon>
        <taxon>Streptophyta</taxon>
        <taxon>Embryophyta</taxon>
        <taxon>Tracheophyta</taxon>
        <taxon>Spermatophyta</taxon>
        <taxon>Magnoliopsida</taxon>
        <taxon>Liliopsida</taxon>
        <taxon>Poales</taxon>
        <taxon>Poaceae</taxon>
        <taxon>PACMAD clade</taxon>
        <taxon>Panicoideae</taxon>
        <taxon>Panicodae</taxon>
        <taxon>Paniceae</taxon>
        <taxon>Cenchrinae</taxon>
        <taxon>Setaria</taxon>
    </lineage>
</organism>
<evidence type="ECO:0000256" key="2">
    <source>
        <dbReference type="RuleBase" id="RU003690"/>
    </source>
</evidence>
<evidence type="ECO:0000313" key="4">
    <source>
        <dbReference type="Proteomes" id="UP000004995"/>
    </source>
</evidence>
<dbReference type="InParanoid" id="K3XUA7"/>
<reference evidence="3" key="2">
    <citation type="submission" date="2018-08" db="UniProtKB">
        <authorList>
            <consortium name="EnsemblPlants"/>
        </authorList>
    </citation>
    <scope>IDENTIFICATION</scope>
    <source>
        <strain evidence="3">Yugu1</strain>
    </source>
</reference>
<dbReference type="EMBL" id="AGNK02003341">
    <property type="status" value="NOT_ANNOTATED_CDS"/>
    <property type="molecule type" value="Genomic_DNA"/>
</dbReference>
<dbReference type="InterPro" id="IPR001360">
    <property type="entry name" value="Glyco_hydro_1"/>
</dbReference>
<evidence type="ECO:0000313" key="3">
    <source>
        <dbReference type="EnsemblPlants" id="KQL07430"/>
    </source>
</evidence>
<dbReference type="Proteomes" id="UP000004995">
    <property type="component" value="Unassembled WGS sequence"/>
</dbReference>
<dbReference type="STRING" id="4555.K3XUA7"/>
<evidence type="ECO:0000256" key="1">
    <source>
        <dbReference type="ARBA" id="ARBA00010838"/>
    </source>
</evidence>
<dbReference type="Gramene" id="KQL07430">
    <property type="protein sequence ID" value="KQL07430"/>
    <property type="gene ID" value="SETIT_005514mg"/>
</dbReference>
<comment type="similarity">
    <text evidence="1 2">Belongs to the glycosyl hydrolase 1 family.</text>
</comment>
<dbReference type="HOGENOM" id="CLU_2150264_0_0_1"/>
<dbReference type="AlphaFoldDB" id="K3XUA7"/>
<dbReference type="GO" id="GO:0008422">
    <property type="term" value="F:beta-glucosidase activity"/>
    <property type="evidence" value="ECO:0007669"/>
    <property type="project" value="UniProtKB-ARBA"/>
</dbReference>
<keyword evidence="4" id="KW-1185">Reference proteome</keyword>
<dbReference type="EnsemblPlants" id="KQL07430">
    <property type="protein sequence ID" value="KQL07430"/>
    <property type="gene ID" value="SETIT_005514mg"/>
</dbReference>
<name>K3XUA7_SETIT</name>
<proteinExistence type="inferred from homology"/>